<feature type="transmembrane region" description="Helical" evidence="1">
    <location>
        <begin position="35"/>
        <end position="54"/>
    </location>
</feature>
<keyword evidence="1" id="KW-1133">Transmembrane helix</keyword>
<evidence type="ECO:0008006" key="4">
    <source>
        <dbReference type="Google" id="ProtNLM"/>
    </source>
</evidence>
<gene>
    <name evidence="2" type="ORF">H9942_06920</name>
</gene>
<comment type="caution">
    <text evidence="2">The sequence shown here is derived from an EMBL/GenBank/DDBJ whole genome shotgun (WGS) entry which is preliminary data.</text>
</comment>
<evidence type="ECO:0000313" key="2">
    <source>
        <dbReference type="EMBL" id="HJB37785.1"/>
    </source>
</evidence>
<organism evidence="2 3">
    <name type="scientific">Candidatus Acutalibacter ornithocaccae</name>
    <dbReference type="NCBI Taxonomy" id="2838416"/>
    <lineage>
        <taxon>Bacteria</taxon>
        <taxon>Bacillati</taxon>
        <taxon>Bacillota</taxon>
        <taxon>Clostridia</taxon>
        <taxon>Eubacteriales</taxon>
        <taxon>Acutalibacteraceae</taxon>
        <taxon>Acutalibacter</taxon>
    </lineage>
</organism>
<keyword evidence="1" id="KW-0472">Membrane</keyword>
<protein>
    <recommendedName>
        <fullName evidence="4">Cytochrome c oxidase subunit 4</fullName>
    </recommendedName>
</protein>
<keyword evidence="1" id="KW-0812">Transmembrane</keyword>
<evidence type="ECO:0000256" key="1">
    <source>
        <dbReference type="SAM" id="Phobius"/>
    </source>
</evidence>
<proteinExistence type="predicted"/>
<reference evidence="2" key="1">
    <citation type="journal article" date="2021" name="PeerJ">
        <title>Extensive microbial diversity within the chicken gut microbiome revealed by metagenomics and culture.</title>
        <authorList>
            <person name="Gilroy R."/>
            <person name="Ravi A."/>
            <person name="Getino M."/>
            <person name="Pursley I."/>
            <person name="Horton D.L."/>
            <person name="Alikhan N.F."/>
            <person name="Baker D."/>
            <person name="Gharbi K."/>
            <person name="Hall N."/>
            <person name="Watson M."/>
            <person name="Adriaenssens E.M."/>
            <person name="Foster-Nyarko E."/>
            <person name="Jarju S."/>
            <person name="Secka A."/>
            <person name="Antonio M."/>
            <person name="Oren A."/>
            <person name="Chaudhuri R.R."/>
            <person name="La Ragione R."/>
            <person name="Hildebrand F."/>
            <person name="Pallen M.J."/>
        </authorList>
    </citation>
    <scope>NUCLEOTIDE SEQUENCE</scope>
    <source>
        <strain evidence="2">ChiBcolR8-3208</strain>
    </source>
</reference>
<evidence type="ECO:0000313" key="3">
    <source>
        <dbReference type="Proteomes" id="UP000824214"/>
    </source>
</evidence>
<dbReference type="AlphaFoldDB" id="A0A9D2LXW9"/>
<reference evidence="2" key="2">
    <citation type="submission" date="2021-04" db="EMBL/GenBank/DDBJ databases">
        <authorList>
            <person name="Gilroy R."/>
        </authorList>
    </citation>
    <scope>NUCLEOTIDE SEQUENCE</scope>
    <source>
        <strain evidence="2">ChiBcolR8-3208</strain>
    </source>
</reference>
<dbReference type="Proteomes" id="UP000824214">
    <property type="component" value="Unassembled WGS sequence"/>
</dbReference>
<feature type="transmembrane region" description="Helical" evidence="1">
    <location>
        <begin position="6"/>
        <end position="28"/>
    </location>
</feature>
<feature type="transmembrane region" description="Helical" evidence="1">
    <location>
        <begin position="74"/>
        <end position="95"/>
    </location>
</feature>
<accession>A0A9D2LXW9</accession>
<name>A0A9D2LXW9_9FIRM</name>
<sequence length="101" mass="11095">MIRWIFNVELISILLGLGAMALPVVCMARRGKPGPWAAGSFFLTTLAVTFQLFLLARFVEQDMATVEDTANARFLAAMVLLVCTAALNLAAFLLARRRAHK</sequence>
<dbReference type="EMBL" id="DWXZ01000143">
    <property type="protein sequence ID" value="HJB37785.1"/>
    <property type="molecule type" value="Genomic_DNA"/>
</dbReference>